<dbReference type="STRING" id="398579.Spea_1831"/>
<dbReference type="GO" id="GO:0016740">
    <property type="term" value="F:transferase activity"/>
    <property type="evidence" value="ECO:0007669"/>
    <property type="project" value="UniProtKB-KW"/>
</dbReference>
<dbReference type="RefSeq" id="WP_012155074.1">
    <property type="nucleotide sequence ID" value="NC_009901.1"/>
</dbReference>
<reference evidence="2 3" key="1">
    <citation type="submission" date="2007-10" db="EMBL/GenBank/DDBJ databases">
        <title>Complete sequence of Shewanella pealeana ATCC 700345.</title>
        <authorList>
            <consortium name="US DOE Joint Genome Institute"/>
            <person name="Copeland A."/>
            <person name="Lucas S."/>
            <person name="Lapidus A."/>
            <person name="Barry K."/>
            <person name="Glavina del Rio T."/>
            <person name="Dalin E."/>
            <person name="Tice H."/>
            <person name="Pitluck S."/>
            <person name="Chertkov O."/>
            <person name="Brettin T."/>
            <person name="Bruce D."/>
            <person name="Detter J.C."/>
            <person name="Han C."/>
            <person name="Schmutz J."/>
            <person name="Larimer F."/>
            <person name="Land M."/>
            <person name="Hauser L."/>
            <person name="Kyrpides N."/>
            <person name="Kim E."/>
            <person name="Zhao J.-S.Z."/>
            <person name="Manno D."/>
            <person name="Hawari J."/>
            <person name="Richardson P."/>
        </authorList>
    </citation>
    <scope>NUCLEOTIDE SEQUENCE [LARGE SCALE GENOMIC DNA]</scope>
    <source>
        <strain evidence="3">ATCC 700345 / ANG-SQ1</strain>
    </source>
</reference>
<dbReference type="InterPro" id="IPR002575">
    <property type="entry name" value="Aminoglycoside_PTrfase"/>
</dbReference>
<dbReference type="OrthoDB" id="179763at2"/>
<organism evidence="2 3">
    <name type="scientific">Shewanella pealeana (strain ATCC 700345 / ANG-SQ1)</name>
    <dbReference type="NCBI Taxonomy" id="398579"/>
    <lineage>
        <taxon>Bacteria</taxon>
        <taxon>Pseudomonadati</taxon>
        <taxon>Pseudomonadota</taxon>
        <taxon>Gammaproteobacteria</taxon>
        <taxon>Alteromonadales</taxon>
        <taxon>Shewanellaceae</taxon>
        <taxon>Shewanella</taxon>
    </lineage>
</organism>
<dbReference type="eggNOG" id="COG0510">
    <property type="taxonomic scope" value="Bacteria"/>
</dbReference>
<dbReference type="PANTHER" id="PTHR40086:SF1">
    <property type="entry name" value="CELL CYCLE REGULATOR CCRZ"/>
    <property type="match status" value="1"/>
</dbReference>
<keyword evidence="3" id="KW-1185">Reference proteome</keyword>
<gene>
    <name evidence="2" type="ordered locus">Spea_1831</name>
</gene>
<keyword evidence="2" id="KW-0808">Transferase</keyword>
<dbReference type="HOGENOM" id="CLU_778206_0_0_6"/>
<name>A8H3L7_SHEPA</name>
<protein>
    <submittedName>
        <fullName evidence="2">Aminoglycoside phosphotransferase</fullName>
    </submittedName>
</protein>
<sequence>MHFPLASILSAYLEQAQLSQVSLIAPLTQGLSNQNYYIRGLHPSKPRAAEWVLRINSWASSQICNRQHEVLNWQLASQAKLAPQLVYVSPDKQFYLSEFFAQNEQRCWSDLITANASHPIVTMQELWPGAEYKLLELLNGLKKLPAPNNVMGFDEQWQVYQRRLELMQQQLRTHKLKSLEVESWLDLHSQLVALKQQVGDMLARLAGCLVNLQFSHRDLNPYNILVVEDKLKCIDFEYACSSHPLSDLASVIASHSLSSEQRRWLIENYLSEHPNLNSKAGNAVPAAVDLYWVFAVCWALQMAFDCLDGDSLNSNSLNNDGLPPDEAIAVSRPSCADYLTYGKQYRDLIASCV</sequence>
<evidence type="ECO:0000259" key="1">
    <source>
        <dbReference type="Pfam" id="PF01636"/>
    </source>
</evidence>
<dbReference type="Gene3D" id="3.90.1200.10">
    <property type="match status" value="1"/>
</dbReference>
<dbReference type="Pfam" id="PF01636">
    <property type="entry name" value="APH"/>
    <property type="match status" value="1"/>
</dbReference>
<accession>A8H3L7</accession>
<dbReference type="EMBL" id="CP000851">
    <property type="protein sequence ID" value="ABV87154.1"/>
    <property type="molecule type" value="Genomic_DNA"/>
</dbReference>
<dbReference type="SUPFAM" id="SSF56112">
    <property type="entry name" value="Protein kinase-like (PK-like)"/>
    <property type="match status" value="1"/>
</dbReference>
<dbReference type="InterPro" id="IPR011009">
    <property type="entry name" value="Kinase-like_dom_sf"/>
</dbReference>
<dbReference type="KEGG" id="spl:Spea_1831"/>
<dbReference type="InterPro" id="IPR052077">
    <property type="entry name" value="CcrZ_PhaseVar_Mediator"/>
</dbReference>
<dbReference type="Proteomes" id="UP000002608">
    <property type="component" value="Chromosome"/>
</dbReference>
<dbReference type="Gene3D" id="3.30.200.20">
    <property type="entry name" value="Phosphorylase Kinase, domain 1"/>
    <property type="match status" value="1"/>
</dbReference>
<dbReference type="PANTHER" id="PTHR40086">
    <property type="entry name" value="PHOSPHOTRANSFERASE YTMP-RELATED"/>
    <property type="match status" value="1"/>
</dbReference>
<dbReference type="AlphaFoldDB" id="A8H3L7"/>
<evidence type="ECO:0000313" key="3">
    <source>
        <dbReference type="Proteomes" id="UP000002608"/>
    </source>
</evidence>
<evidence type="ECO:0000313" key="2">
    <source>
        <dbReference type="EMBL" id="ABV87154.1"/>
    </source>
</evidence>
<feature type="domain" description="Aminoglycoside phosphotransferase" evidence="1">
    <location>
        <begin position="24"/>
        <end position="263"/>
    </location>
</feature>
<proteinExistence type="predicted"/>